<gene>
    <name evidence="1" type="ORF">A2T98_05505</name>
</gene>
<protein>
    <submittedName>
        <fullName evidence="1">GxxExxY protein</fullName>
    </submittedName>
</protein>
<dbReference type="NCBIfam" id="TIGR04256">
    <property type="entry name" value="GxxExxY"/>
    <property type="match status" value="1"/>
</dbReference>
<dbReference type="AlphaFoldDB" id="A0A161XM00"/>
<name>A0A161XM00_NODSP</name>
<reference evidence="1 2" key="1">
    <citation type="submission" date="2016-04" db="EMBL/GenBank/DDBJ databases">
        <title>Draft Genome Assembly of the Bloom-forming Cyanobacterium Nodularia spumigena Strain CENA596 in Shrimp Production Ponds.</title>
        <authorList>
            <person name="Popin R.V."/>
            <person name="Rigonato J."/>
            <person name="Abreu V.A."/>
            <person name="Andreote A.P."/>
            <person name="Silveira S.B."/>
            <person name="Odebrecht C."/>
            <person name="Fiore M.F."/>
        </authorList>
    </citation>
    <scope>NUCLEOTIDE SEQUENCE [LARGE SCALE GENOMIC DNA]</scope>
    <source>
        <strain evidence="1 2">CENA596</strain>
    </source>
</reference>
<evidence type="ECO:0000313" key="1">
    <source>
        <dbReference type="EMBL" id="KZL50841.1"/>
    </source>
</evidence>
<accession>A0A161XM00</accession>
<dbReference type="EMBL" id="LWAJ01000064">
    <property type="protein sequence ID" value="KZL50841.1"/>
    <property type="molecule type" value="Genomic_DNA"/>
</dbReference>
<evidence type="ECO:0000313" key="2">
    <source>
        <dbReference type="Proteomes" id="UP000076555"/>
    </source>
</evidence>
<dbReference type="InterPro" id="IPR026350">
    <property type="entry name" value="GxxExxY"/>
</dbReference>
<dbReference type="Gene3D" id="3.90.320.10">
    <property type="match status" value="1"/>
</dbReference>
<organism evidence="1 2">
    <name type="scientific">Nodularia spumigena CENA596</name>
    <dbReference type="NCBI Taxonomy" id="1819295"/>
    <lineage>
        <taxon>Bacteria</taxon>
        <taxon>Bacillati</taxon>
        <taxon>Cyanobacteriota</taxon>
        <taxon>Cyanophyceae</taxon>
        <taxon>Nostocales</taxon>
        <taxon>Nodulariaceae</taxon>
        <taxon>Nodularia</taxon>
    </lineage>
</organism>
<dbReference type="RefSeq" id="WP_063871907.1">
    <property type="nucleotide sequence ID" value="NZ_CAWMRI010000064.1"/>
</dbReference>
<dbReference type="Pfam" id="PF13366">
    <property type="entry name" value="PDDEXK_3"/>
    <property type="match status" value="1"/>
</dbReference>
<sequence length="125" mass="13962">MNENEIAKVIVDAAYKIHVSLGPGLLESAYEAVLAYELEKRGLKVTRQQAIPVVYEGVHLELGFRADLIIEDKVIIELKSVESVHPVHKKQLLTYLTLADKRLGLLINFGAFLIKDGISRVVNKL</sequence>
<proteinExistence type="predicted"/>
<dbReference type="InterPro" id="IPR011604">
    <property type="entry name" value="PDDEXK-like_dom_sf"/>
</dbReference>
<comment type="caution">
    <text evidence="1">The sequence shown here is derived from an EMBL/GenBank/DDBJ whole genome shotgun (WGS) entry which is preliminary data.</text>
</comment>
<dbReference type="Proteomes" id="UP000076555">
    <property type="component" value="Unassembled WGS sequence"/>
</dbReference>
<dbReference type="OrthoDB" id="9806869at2"/>